<dbReference type="InterPro" id="IPR009012">
    <property type="entry name" value="GrpE_head"/>
</dbReference>
<comment type="function">
    <text evidence="3 4">Participates actively in the response to hyperosmotic and heat shock by preventing the aggregation of stress-denatured proteins, in association with DnaK and GrpE. It is the nucleotide exchange factor for DnaK and may function as a thermosensor. Unfolded proteins bind initially to DnaJ; upon interaction with the DnaJ-bound protein, DnaK hydrolyzes its bound ATP, resulting in the formation of a stable complex. GrpE releases ADP from DnaK; ATP binding to DnaK triggers the release of the substrate protein, thus completing the reaction cycle. Several rounds of ATP-dependent interactions between DnaJ, DnaK and GrpE are required for fully efficient folding.</text>
</comment>
<dbReference type="RefSeq" id="WP_201650852.1">
    <property type="nucleotide sequence ID" value="NZ_CAJHCS010000010.1"/>
</dbReference>
<feature type="compositionally biased region" description="Low complexity" evidence="6">
    <location>
        <begin position="21"/>
        <end position="63"/>
    </location>
</feature>
<dbReference type="SUPFAM" id="SSF58014">
    <property type="entry name" value="Coiled-coil domain of nucleotide exchange factor GrpE"/>
    <property type="match status" value="1"/>
</dbReference>
<dbReference type="Proteomes" id="UP001494588">
    <property type="component" value="Unassembled WGS sequence"/>
</dbReference>
<evidence type="ECO:0000313" key="8">
    <source>
        <dbReference type="Proteomes" id="UP001494588"/>
    </source>
</evidence>
<keyword evidence="8" id="KW-1185">Reference proteome</keyword>
<dbReference type="HAMAP" id="MF_01151">
    <property type="entry name" value="GrpE"/>
    <property type="match status" value="1"/>
</dbReference>
<keyword evidence="3" id="KW-0963">Cytoplasm</keyword>
<comment type="similarity">
    <text evidence="1 3 5">Belongs to the GrpE family.</text>
</comment>
<dbReference type="PRINTS" id="PR00773">
    <property type="entry name" value="GRPEPROTEIN"/>
</dbReference>
<comment type="subunit">
    <text evidence="3">Homodimer.</text>
</comment>
<evidence type="ECO:0000256" key="1">
    <source>
        <dbReference type="ARBA" id="ARBA00009054"/>
    </source>
</evidence>
<comment type="subcellular location">
    <subcellularLocation>
        <location evidence="3">Cytoplasm</location>
    </subcellularLocation>
</comment>
<dbReference type="Gene3D" id="2.30.22.10">
    <property type="entry name" value="Head domain of nucleotide exchange factor GrpE"/>
    <property type="match status" value="1"/>
</dbReference>
<sequence length="204" mass="21574">MENTQENPTSQNPTPADDAARQAAEAASGEAQAQQPAAAAGEQPAQAQPQGQPSGAEAALAEAQAKVAELQESFLRAKAETENVRRRGQEDVAKAHKFAIESFAEHLLPVVDSLEAAVTHSSDDLAKVREGVELTLRQLTGALEKGKVVALNPVGEKFDPHRHQAISMVPADQEPNTVVSVLQKGYVIADRVLRPALVTVAAPK</sequence>
<evidence type="ECO:0000256" key="5">
    <source>
        <dbReference type="RuleBase" id="RU004478"/>
    </source>
</evidence>
<gene>
    <name evidence="3 7" type="primary">grpE</name>
    <name evidence="7" type="ORF">V4C55_29050</name>
</gene>
<reference evidence="7 8" key="1">
    <citation type="submission" date="2024-01" db="EMBL/GenBank/DDBJ databases">
        <title>The diversity of rhizobia nodulating Mimosa spp. in eleven states of Brazil covering several biomes is determined by host plant, location, and edaphic factors.</title>
        <authorList>
            <person name="Rouws L."/>
            <person name="Barauna A."/>
            <person name="Beukes C."/>
            <person name="De Faria S.M."/>
            <person name="Gross E."/>
            <person name="Dos Reis Junior F.B."/>
            <person name="Simon M."/>
            <person name="Maluk M."/>
            <person name="Odee D.W."/>
            <person name="Kenicer G."/>
            <person name="Young J.P.W."/>
            <person name="Reis V.M."/>
            <person name="Zilli J."/>
            <person name="James E.K."/>
        </authorList>
    </citation>
    <scope>NUCLEOTIDE SEQUENCE [LARGE SCALE GENOMIC DNA]</scope>
    <source>
        <strain evidence="7 8">JPY77</strain>
    </source>
</reference>
<dbReference type="NCBIfam" id="NF010748">
    <property type="entry name" value="PRK14150.1"/>
    <property type="match status" value="1"/>
</dbReference>
<accession>A0ABU9QJZ7</accession>
<dbReference type="PANTHER" id="PTHR21237:SF23">
    <property type="entry name" value="GRPE PROTEIN HOMOLOG, MITOCHONDRIAL"/>
    <property type="match status" value="1"/>
</dbReference>
<dbReference type="NCBIfam" id="NF010738">
    <property type="entry name" value="PRK14140.1"/>
    <property type="match status" value="1"/>
</dbReference>
<dbReference type="SUPFAM" id="SSF51064">
    <property type="entry name" value="Head domain of nucleotide exchange factor GrpE"/>
    <property type="match status" value="1"/>
</dbReference>
<protein>
    <recommendedName>
        <fullName evidence="3 4">Protein GrpE</fullName>
    </recommendedName>
    <alternativeName>
        <fullName evidence="3">HSP-70 cofactor</fullName>
    </alternativeName>
</protein>
<feature type="compositionally biased region" description="Polar residues" evidence="6">
    <location>
        <begin position="1"/>
        <end position="14"/>
    </location>
</feature>
<keyword evidence="2 3" id="KW-0143">Chaperone</keyword>
<dbReference type="InterPro" id="IPR013805">
    <property type="entry name" value="GrpE_CC"/>
</dbReference>
<comment type="caution">
    <text evidence="7">The sequence shown here is derived from an EMBL/GenBank/DDBJ whole genome shotgun (WGS) entry which is preliminary data.</text>
</comment>
<dbReference type="Gene3D" id="3.90.20.20">
    <property type="match status" value="1"/>
</dbReference>
<dbReference type="EMBL" id="JAZHGC010000029">
    <property type="protein sequence ID" value="MEM5289777.1"/>
    <property type="molecule type" value="Genomic_DNA"/>
</dbReference>
<dbReference type="PROSITE" id="PS01071">
    <property type="entry name" value="GRPE"/>
    <property type="match status" value="1"/>
</dbReference>
<dbReference type="CDD" id="cd00446">
    <property type="entry name" value="GrpE"/>
    <property type="match status" value="1"/>
</dbReference>
<organism evidence="7 8">
    <name type="scientific">Paraburkholderia sabiae</name>
    <dbReference type="NCBI Taxonomy" id="273251"/>
    <lineage>
        <taxon>Bacteria</taxon>
        <taxon>Pseudomonadati</taxon>
        <taxon>Pseudomonadota</taxon>
        <taxon>Betaproteobacteria</taxon>
        <taxon>Burkholderiales</taxon>
        <taxon>Burkholderiaceae</taxon>
        <taxon>Paraburkholderia</taxon>
    </lineage>
</organism>
<proteinExistence type="inferred from homology"/>
<dbReference type="NCBIfam" id="NF010737">
    <property type="entry name" value="PRK14139.1"/>
    <property type="match status" value="1"/>
</dbReference>
<evidence type="ECO:0000256" key="2">
    <source>
        <dbReference type="ARBA" id="ARBA00023186"/>
    </source>
</evidence>
<dbReference type="InterPro" id="IPR000740">
    <property type="entry name" value="GrpE"/>
</dbReference>
<dbReference type="PANTHER" id="PTHR21237">
    <property type="entry name" value="GRPE PROTEIN"/>
    <property type="match status" value="1"/>
</dbReference>
<keyword evidence="3 4" id="KW-0346">Stress response</keyword>
<feature type="region of interest" description="Disordered" evidence="6">
    <location>
        <begin position="1"/>
        <end position="63"/>
    </location>
</feature>
<name>A0ABU9QJZ7_9BURK</name>
<evidence type="ECO:0000256" key="4">
    <source>
        <dbReference type="RuleBase" id="RU000639"/>
    </source>
</evidence>
<dbReference type="Pfam" id="PF01025">
    <property type="entry name" value="GrpE"/>
    <property type="match status" value="1"/>
</dbReference>
<evidence type="ECO:0000256" key="3">
    <source>
        <dbReference type="HAMAP-Rule" id="MF_01151"/>
    </source>
</evidence>
<evidence type="ECO:0000313" key="7">
    <source>
        <dbReference type="EMBL" id="MEM5289777.1"/>
    </source>
</evidence>
<evidence type="ECO:0000256" key="6">
    <source>
        <dbReference type="SAM" id="MobiDB-lite"/>
    </source>
</evidence>